<protein>
    <recommendedName>
        <fullName evidence="3">HEAT repeat domain-containing protein</fullName>
    </recommendedName>
</protein>
<proteinExistence type="predicted"/>
<accession>A0A4R4YQV2</accession>
<dbReference type="RefSeq" id="WP_132614957.1">
    <property type="nucleotide sequence ID" value="NZ_SMKQ01000060.1"/>
</dbReference>
<evidence type="ECO:0000313" key="2">
    <source>
        <dbReference type="Proteomes" id="UP000295302"/>
    </source>
</evidence>
<dbReference type="EMBL" id="SMKQ01000060">
    <property type="protein sequence ID" value="TDD46529.1"/>
    <property type="molecule type" value="Genomic_DNA"/>
</dbReference>
<dbReference type="AlphaFoldDB" id="A0A4R4YQV2"/>
<sequence length="98" mass="11278">MLERTAPGDRTAWVERLPEESRAYPLRRMAELEIVDVLRSGDLSAEQVADDLEGWSDWLQRRITEDVPDAMVLDILAGHGRSKRVRRQAAEGLPRLRR</sequence>
<dbReference type="Proteomes" id="UP000295302">
    <property type="component" value="Unassembled WGS sequence"/>
</dbReference>
<gene>
    <name evidence="1" type="ORF">E1286_20740</name>
</gene>
<dbReference type="OrthoDB" id="3394995at2"/>
<evidence type="ECO:0008006" key="3">
    <source>
        <dbReference type="Google" id="ProtNLM"/>
    </source>
</evidence>
<keyword evidence="2" id="KW-1185">Reference proteome</keyword>
<name>A0A4R4YQV2_9ACTN</name>
<organism evidence="1 2">
    <name type="scientific">Nonomuraea terrae</name>
    <dbReference type="NCBI Taxonomy" id="2530383"/>
    <lineage>
        <taxon>Bacteria</taxon>
        <taxon>Bacillati</taxon>
        <taxon>Actinomycetota</taxon>
        <taxon>Actinomycetes</taxon>
        <taxon>Streptosporangiales</taxon>
        <taxon>Streptosporangiaceae</taxon>
        <taxon>Nonomuraea</taxon>
    </lineage>
</organism>
<comment type="caution">
    <text evidence="1">The sequence shown here is derived from an EMBL/GenBank/DDBJ whole genome shotgun (WGS) entry which is preliminary data.</text>
</comment>
<reference evidence="1 2" key="1">
    <citation type="submission" date="2019-03" db="EMBL/GenBank/DDBJ databases">
        <title>Draft genome sequences of novel Actinobacteria.</title>
        <authorList>
            <person name="Sahin N."/>
            <person name="Ay H."/>
            <person name="Saygin H."/>
        </authorList>
    </citation>
    <scope>NUCLEOTIDE SEQUENCE [LARGE SCALE GENOMIC DNA]</scope>
    <source>
        <strain evidence="1 2">CH32</strain>
    </source>
</reference>
<evidence type="ECO:0000313" key="1">
    <source>
        <dbReference type="EMBL" id="TDD46529.1"/>
    </source>
</evidence>